<sequence>MKIITTIAAGALLAGGLAGAAVAHADSPEEQQACQLMDDPAAAQQGLAPAEYAFMQLRATMSAQHARDVMSIAAQEDCPNHIIDLPASWR</sequence>
<dbReference type="Proteomes" id="UP000025947">
    <property type="component" value="Unassembled WGS sequence"/>
</dbReference>
<feature type="signal peptide" evidence="1">
    <location>
        <begin position="1"/>
        <end position="20"/>
    </location>
</feature>
<keyword evidence="3" id="KW-1185">Reference proteome</keyword>
<feature type="chain" id="PRO_5039625299" description="DUF732 domain-containing protein" evidence="1">
    <location>
        <begin position="21"/>
        <end position="90"/>
    </location>
</feature>
<keyword evidence="1" id="KW-0732">Signal</keyword>
<accession>A0A051U695</accession>
<protein>
    <recommendedName>
        <fullName evidence="4">DUF732 domain-containing protein</fullName>
    </recommendedName>
</protein>
<evidence type="ECO:0000313" key="3">
    <source>
        <dbReference type="Proteomes" id="UP000025947"/>
    </source>
</evidence>
<gene>
    <name evidence="2" type="ORF">K875_02122</name>
</gene>
<dbReference type="RefSeq" id="WP_044485004.1">
    <property type="nucleotide sequence ID" value="NZ_KK328284.1"/>
</dbReference>
<comment type="caution">
    <text evidence="2">The sequence shown here is derived from an EMBL/GenBank/DDBJ whole genome shotgun (WGS) entry which is preliminary data.</text>
</comment>
<dbReference type="AlphaFoldDB" id="A0A051U695"/>
<name>A0A051U695_9MYCO</name>
<dbReference type="PATRIC" id="fig|1324261.3.peg.2140"/>
<dbReference type="HOGENOM" id="CLU_2451478_0_0_11"/>
<evidence type="ECO:0008006" key="4">
    <source>
        <dbReference type="Google" id="ProtNLM"/>
    </source>
</evidence>
<organism evidence="2 3">
    <name type="scientific">Mycobacterium [tuberculosis] TKK-01-0051</name>
    <dbReference type="NCBI Taxonomy" id="1324261"/>
    <lineage>
        <taxon>Bacteria</taxon>
        <taxon>Bacillati</taxon>
        <taxon>Actinomycetota</taxon>
        <taxon>Actinomycetes</taxon>
        <taxon>Mycobacteriales</taxon>
        <taxon>Mycobacteriaceae</taxon>
        <taxon>Mycobacterium</taxon>
        <taxon>Mycobacterium avium complex (MAC)</taxon>
    </lineage>
</organism>
<reference evidence="2 3" key="1">
    <citation type="submission" date="2014-04" db="EMBL/GenBank/DDBJ databases">
        <title>The Genome Sequence of Mycobacterium tuberculosis TKK-01-0051.</title>
        <authorList>
            <consortium name="The Broad Institute Genomics Platform"/>
            <consortium name="The Broad Institute Genome Sequencing Center for Infectious Disease"/>
            <person name="Earl A.M."/>
            <person name="Cohen K."/>
            <person name="Pym A."/>
            <person name="Bishai W."/>
            <person name="Maharaj K."/>
            <person name="Desjardins C."/>
            <person name="Abeel T."/>
            <person name="Young S."/>
            <person name="Zeng Q."/>
            <person name="Gargeya S."/>
            <person name="Abouelleil A."/>
            <person name="Alvarado L."/>
            <person name="Chapman S.B."/>
            <person name="Gainer-Dewar J."/>
            <person name="Goldberg J."/>
            <person name="Griggs A."/>
            <person name="Gujja S."/>
            <person name="Hansen M."/>
            <person name="Howarth C."/>
            <person name="Imamovic A."/>
            <person name="Larimer J."/>
            <person name="Murphy C."/>
            <person name="Naylor J."/>
            <person name="Pearson M."/>
            <person name="Poon T.W."/>
            <person name="Priest M."/>
            <person name="Roberts A."/>
            <person name="Saif S."/>
            <person name="Shea T."/>
            <person name="Sykes S."/>
            <person name="Wortman J."/>
            <person name="Nusbaum C."/>
            <person name="Birren B."/>
        </authorList>
    </citation>
    <scope>NUCLEOTIDE SEQUENCE [LARGE SCALE GENOMIC DNA]</scope>
    <source>
        <strain evidence="2 3">TKK-01-0051</strain>
    </source>
</reference>
<proteinExistence type="predicted"/>
<evidence type="ECO:0000256" key="1">
    <source>
        <dbReference type="SAM" id="SignalP"/>
    </source>
</evidence>
<evidence type="ECO:0000313" key="2">
    <source>
        <dbReference type="EMBL" id="KBZ64732.1"/>
    </source>
</evidence>
<dbReference type="EMBL" id="JLXW01000005">
    <property type="protein sequence ID" value="KBZ64732.1"/>
    <property type="molecule type" value="Genomic_DNA"/>
</dbReference>